<comment type="similarity">
    <text evidence="1">Belongs to the SAPAP family.</text>
</comment>
<feature type="region of interest" description="Disordered" evidence="2">
    <location>
        <begin position="1216"/>
        <end position="1300"/>
    </location>
</feature>
<feature type="compositionally biased region" description="Polar residues" evidence="2">
    <location>
        <begin position="1064"/>
        <end position="1075"/>
    </location>
</feature>
<evidence type="ECO:0000313" key="4">
    <source>
        <dbReference type="Proteomes" id="UP000507470"/>
    </source>
</evidence>
<feature type="compositionally biased region" description="Basic residues" evidence="2">
    <location>
        <begin position="597"/>
        <end position="608"/>
    </location>
</feature>
<reference evidence="3 4" key="1">
    <citation type="submission" date="2020-06" db="EMBL/GenBank/DDBJ databases">
        <authorList>
            <person name="Li R."/>
            <person name="Bekaert M."/>
        </authorList>
    </citation>
    <scope>NUCLEOTIDE SEQUENCE [LARGE SCALE GENOMIC DNA]</scope>
    <source>
        <strain evidence="4">wild</strain>
    </source>
</reference>
<evidence type="ECO:0000256" key="2">
    <source>
        <dbReference type="SAM" id="MobiDB-lite"/>
    </source>
</evidence>
<sequence length="1347" mass="151851">MEKNSAYEFAYKKKSSTIDKRSLRLHRRSVEWKSNRDERLNSARNLESLSPLQEISHNATVNQNYEGKTPSKTNVESCKVVKGQVKDNVKENQQKLIKDKLAKWKAEKELKKKLAAQEKAKNKPFKVTHVDYKELNKIRKQAKIERSIQPPQTNMSQSKGPAKPVVRTKATVKPSVVKLPRPQKPVPTKPSQITKTSNRGQLNKVSMPTTRSQNRSAQSKTTKEKPNLHVDLHKVSTLRGQSFAPEEFTFTAPSNLSSFVFKPLSPSAAANFLNPGQDAGASFIGTHPKRCSTPKSSDNVKEEMQNDFNEETQNEQTFKGDTDETIKSNVTVLNGDISAEQDKSKPGRQKSPVRRRTRSQKKAECTESLNESSRCGTRSTERSQDRSSRPLSQGKRTLDRSSNRRLSHGSKDRSLSNPRTRSAVTNTPRSSSVKRSRVDNDQNHEERASKRSKSVHVETPKSIQRETPKSDHMKTPDKSVDTQSPGKPVNTEKRDTTPKQSVFETEAAEEPSSKPVMNLQETVSKENKSTPKRRSMRISRKSLSQSIVIAEPTKESGKMEFLDDVFETNEKDEKASSIEESKDHKDHVESVVNKTPLGRRKSVRRSLHSKTVTDDEGSVIPSEPSQQNLTEETEVNDENLHPSKRITRSTKRRSFSSVEFAKPSADSIVLSAKRTANKKKRRKTVYDHTIVKSPEEWIKLLQDSPMVEMNRRTPKVKTPPPPALDFDLDLDELEENNPNKVLNFSHCEDNENKPTIQDDQVVEMETNDVDQIEQLKTSPQNYDAQELQVDEVSTTQESDKMEEGNTEEHDVAYFRRLLKSQTERLNQLCQKWDDINTSNLSEDVEGQLRTVVGQAQLLIAQRFKQFRGLVDNCEFKQGEKETTCTDLQGFWEMIYFQVEDVNQKFIDLDKLKANNWDLSSIQPKKQIIKKKVAPKAVVKKPVKSKFSAFRAQMKNKSNAMEDKTFDFGFFKVQSPVKSPKPHCAAGSPRQMPRPEIEVKIDTVETTQSTESSNQTNTALSANSTPNNKLTRTVTSDDQLTTPIMTPLKRKSYLPNVPSPLLQDITPQPRATRSSAYRKTPLPKNILSDVDDNAILEEKLTSIAKDLANSLSEKKTIDFTDDAPESSPATKSECVMKVQSESKPRRRSLRTRKSVSFCDSVIVPDEEEVQPSEDPFSKYLQPMTPRMSMAPKGYSVLDAIPDDDSFTVHAEAGSDTVFSPALNNSSHNDSSTGQNRTRHSSLKQLPTRERRRSTRKSVQFMSPKTQECENISDHVLTTPPSSRPTLSNTSTPDSSDGEINRFSSLNIGFTPVAKSTRPSLLFTPPREEDASLSVTADVPIGRLISFTP</sequence>
<feature type="region of interest" description="Disordered" evidence="2">
    <location>
        <begin position="1003"/>
        <end position="1031"/>
    </location>
</feature>
<feature type="compositionally biased region" description="Polar residues" evidence="2">
    <location>
        <begin position="1277"/>
        <end position="1293"/>
    </location>
</feature>
<proteinExistence type="inferred from homology"/>
<feature type="compositionally biased region" description="Basic and acidic residues" evidence="2">
    <location>
        <begin position="568"/>
        <end position="589"/>
    </location>
</feature>
<feature type="region of interest" description="Disordered" evidence="2">
    <location>
        <begin position="567"/>
        <end position="654"/>
    </location>
</feature>
<feature type="compositionally biased region" description="Basic residues" evidence="2">
    <location>
        <begin position="346"/>
        <end position="360"/>
    </location>
</feature>
<evidence type="ECO:0000313" key="3">
    <source>
        <dbReference type="EMBL" id="CAC5399090.1"/>
    </source>
</evidence>
<protein>
    <submittedName>
        <fullName evidence="3">DLGAP5</fullName>
    </submittedName>
</protein>
<dbReference type="GO" id="GO:0023052">
    <property type="term" value="P:signaling"/>
    <property type="evidence" value="ECO:0007669"/>
    <property type="project" value="InterPro"/>
</dbReference>
<feature type="compositionally biased region" description="Polar residues" evidence="2">
    <location>
        <begin position="189"/>
        <end position="220"/>
    </location>
</feature>
<feature type="compositionally biased region" description="Basic and acidic residues" evidence="2">
    <location>
        <begin position="436"/>
        <end position="480"/>
    </location>
</feature>
<accession>A0A6J8CW09</accession>
<feature type="compositionally biased region" description="Basic and acidic residues" evidence="2">
    <location>
        <begin position="379"/>
        <end position="388"/>
    </location>
</feature>
<feature type="compositionally biased region" description="Polar residues" evidence="2">
    <location>
        <begin position="1220"/>
        <end position="1234"/>
    </location>
</feature>
<feature type="compositionally biased region" description="Low complexity" evidence="2">
    <location>
        <begin position="1004"/>
        <end position="1017"/>
    </location>
</feature>
<dbReference type="PANTHER" id="PTHR12353:SF1">
    <property type="entry name" value="DISKS LARGE-ASSOCIATED PROTEIN 5"/>
    <property type="match status" value="1"/>
</dbReference>
<name>A0A6J8CW09_MYTCO</name>
<feature type="compositionally biased region" description="Polar residues" evidence="2">
    <location>
        <begin position="1255"/>
        <end position="1268"/>
    </location>
</feature>
<evidence type="ECO:0000256" key="1">
    <source>
        <dbReference type="ARBA" id="ARBA00008839"/>
    </source>
</evidence>
<keyword evidence="4" id="KW-1185">Reference proteome</keyword>
<dbReference type="OrthoDB" id="10023951at2759"/>
<feature type="compositionally biased region" description="Polar residues" evidence="2">
    <location>
        <begin position="415"/>
        <end position="433"/>
    </location>
</feature>
<dbReference type="PANTHER" id="PTHR12353">
    <property type="entry name" value="DISKS LARGE-ASSOCIATED PROTEIN DAP SAP90/PSD-95-ASSOCIATED PROTEIN"/>
    <property type="match status" value="1"/>
</dbReference>
<feature type="region of interest" description="Disordered" evidence="2">
    <location>
        <begin position="285"/>
        <end position="555"/>
    </location>
</feature>
<feature type="compositionally biased region" description="Polar residues" evidence="2">
    <location>
        <begin position="367"/>
        <end position="378"/>
    </location>
</feature>
<dbReference type="Pfam" id="PF03359">
    <property type="entry name" value="GKAP"/>
    <property type="match status" value="1"/>
</dbReference>
<organism evidence="3 4">
    <name type="scientific">Mytilus coruscus</name>
    <name type="common">Sea mussel</name>
    <dbReference type="NCBI Taxonomy" id="42192"/>
    <lineage>
        <taxon>Eukaryota</taxon>
        <taxon>Metazoa</taxon>
        <taxon>Spiralia</taxon>
        <taxon>Lophotrochozoa</taxon>
        <taxon>Mollusca</taxon>
        <taxon>Bivalvia</taxon>
        <taxon>Autobranchia</taxon>
        <taxon>Pteriomorphia</taxon>
        <taxon>Mytilida</taxon>
        <taxon>Mytiloidea</taxon>
        <taxon>Mytilidae</taxon>
        <taxon>Mytilinae</taxon>
        <taxon>Mytilus</taxon>
    </lineage>
</organism>
<feature type="compositionally biased region" description="Basic residues" evidence="2">
    <location>
        <begin position="530"/>
        <end position="540"/>
    </location>
</feature>
<feature type="region of interest" description="Disordered" evidence="2">
    <location>
        <begin position="1050"/>
        <end position="1075"/>
    </location>
</feature>
<feature type="compositionally biased region" description="Polar residues" evidence="2">
    <location>
        <begin position="149"/>
        <end position="159"/>
    </location>
</feature>
<feature type="region of interest" description="Disordered" evidence="2">
    <location>
        <begin position="1118"/>
        <end position="1150"/>
    </location>
</feature>
<dbReference type="EMBL" id="CACVKT020005972">
    <property type="protein sequence ID" value="CAC5399090.1"/>
    <property type="molecule type" value="Genomic_DNA"/>
</dbReference>
<feature type="compositionally biased region" description="Basic residues" evidence="2">
    <location>
        <begin position="642"/>
        <end position="654"/>
    </location>
</feature>
<gene>
    <name evidence="3" type="ORF">MCOR_33383</name>
</gene>
<feature type="region of interest" description="Disordered" evidence="2">
    <location>
        <begin position="143"/>
        <end position="226"/>
    </location>
</feature>
<feature type="compositionally biased region" description="Polar residues" evidence="2">
    <location>
        <begin position="1018"/>
        <end position="1031"/>
    </location>
</feature>
<dbReference type="Proteomes" id="UP000507470">
    <property type="component" value="Unassembled WGS sequence"/>
</dbReference>
<dbReference type="InterPro" id="IPR005026">
    <property type="entry name" value="SAPAP"/>
</dbReference>